<organism evidence="9">
    <name type="scientific">Leyella stercorea CAG:629</name>
    <dbReference type="NCBI Taxonomy" id="1263103"/>
    <lineage>
        <taxon>Bacteria</taxon>
        <taxon>Pseudomonadati</taxon>
        <taxon>Bacteroidota</taxon>
        <taxon>Bacteroidia</taxon>
        <taxon>Bacteroidales</taxon>
        <taxon>Prevotellaceae</taxon>
        <taxon>Leyella</taxon>
    </lineage>
</organism>
<evidence type="ECO:0000313" key="9">
    <source>
        <dbReference type="EMBL" id="CDE33293.1"/>
    </source>
</evidence>
<dbReference type="GO" id="GO:0005886">
    <property type="term" value="C:plasma membrane"/>
    <property type="evidence" value="ECO:0007669"/>
    <property type="project" value="UniProtKB-SubCell"/>
</dbReference>
<name>R7H2W2_9BACT</name>
<comment type="similarity">
    <text evidence="2">Belongs to the acyltransferase 3 family.</text>
</comment>
<evidence type="ECO:0000256" key="7">
    <source>
        <dbReference type="SAM" id="Phobius"/>
    </source>
</evidence>
<feature type="transmembrane region" description="Helical" evidence="7">
    <location>
        <begin position="225"/>
        <end position="248"/>
    </location>
</feature>
<dbReference type="PANTHER" id="PTHR40074">
    <property type="entry name" value="O-ACETYLTRANSFERASE WECH"/>
    <property type="match status" value="1"/>
</dbReference>
<evidence type="ECO:0000256" key="3">
    <source>
        <dbReference type="ARBA" id="ARBA00022475"/>
    </source>
</evidence>
<feature type="transmembrane region" description="Helical" evidence="7">
    <location>
        <begin position="128"/>
        <end position="147"/>
    </location>
</feature>
<keyword evidence="6 7" id="KW-0472">Membrane</keyword>
<evidence type="ECO:0000256" key="1">
    <source>
        <dbReference type="ARBA" id="ARBA00004651"/>
    </source>
</evidence>
<comment type="caution">
    <text evidence="9">The sequence shown here is derived from an EMBL/GenBank/DDBJ whole genome shotgun (WGS) entry which is preliminary data.</text>
</comment>
<dbReference type="Proteomes" id="UP000018072">
    <property type="component" value="Unassembled WGS sequence"/>
</dbReference>
<gene>
    <name evidence="9" type="ORF">BN741_01543</name>
</gene>
<feature type="transmembrane region" description="Helical" evidence="7">
    <location>
        <begin position="200"/>
        <end position="219"/>
    </location>
</feature>
<dbReference type="GO" id="GO:0016413">
    <property type="term" value="F:O-acetyltransferase activity"/>
    <property type="evidence" value="ECO:0007669"/>
    <property type="project" value="TreeGrafter"/>
</dbReference>
<reference evidence="9" key="1">
    <citation type="submission" date="2012-11" db="EMBL/GenBank/DDBJ databases">
        <title>Dependencies among metagenomic species, viruses, plasmids and units of genetic variation.</title>
        <authorList>
            <person name="Nielsen H.B."/>
            <person name="Almeida M."/>
            <person name="Juncker A.S."/>
            <person name="Rasmussen S."/>
            <person name="Li J."/>
            <person name="Sunagawa S."/>
            <person name="Plichta D."/>
            <person name="Gautier L."/>
            <person name="Le Chatelier E."/>
            <person name="Peletier E."/>
            <person name="Bonde I."/>
            <person name="Nielsen T."/>
            <person name="Manichanh C."/>
            <person name="Arumugam M."/>
            <person name="Batto J."/>
            <person name="Santos M.B.Q.D."/>
            <person name="Blom N."/>
            <person name="Borruel N."/>
            <person name="Burgdorf K.S."/>
            <person name="Boumezbeur F."/>
            <person name="Casellas F."/>
            <person name="Dore J."/>
            <person name="Guarner F."/>
            <person name="Hansen T."/>
            <person name="Hildebrand F."/>
            <person name="Kaas R.S."/>
            <person name="Kennedy S."/>
            <person name="Kristiansen K."/>
            <person name="Kultima J.R."/>
            <person name="Leonard P."/>
            <person name="Levenez F."/>
            <person name="Lund O."/>
            <person name="Moumen B."/>
            <person name="Le Paslier D."/>
            <person name="Pons N."/>
            <person name="Pedersen O."/>
            <person name="Prifti E."/>
            <person name="Qin J."/>
            <person name="Raes J."/>
            <person name="Tap J."/>
            <person name="Tims S."/>
            <person name="Ussery D.W."/>
            <person name="Yamada T."/>
            <person name="MetaHit consortium"/>
            <person name="Renault P."/>
            <person name="Sicheritz-Ponten T."/>
            <person name="Bork P."/>
            <person name="Wang J."/>
            <person name="Brunak S."/>
            <person name="Ehrlich S.D."/>
        </authorList>
    </citation>
    <scope>NUCLEOTIDE SEQUENCE [LARGE SCALE GENOMIC DNA]</scope>
</reference>
<evidence type="ECO:0000256" key="6">
    <source>
        <dbReference type="ARBA" id="ARBA00023136"/>
    </source>
</evidence>
<dbReference type="Pfam" id="PF01757">
    <property type="entry name" value="Acyl_transf_3"/>
    <property type="match status" value="1"/>
</dbReference>
<keyword evidence="4 7" id="KW-0812">Transmembrane</keyword>
<accession>R7H2W2</accession>
<dbReference type="PANTHER" id="PTHR40074:SF2">
    <property type="entry name" value="O-ACETYLTRANSFERASE WECH"/>
    <property type="match status" value="1"/>
</dbReference>
<comment type="subcellular location">
    <subcellularLocation>
        <location evidence="1">Cell membrane</location>
        <topology evidence="1">Multi-pass membrane protein</topology>
    </subcellularLocation>
</comment>
<feature type="transmembrane region" description="Helical" evidence="7">
    <location>
        <begin position="176"/>
        <end position="193"/>
    </location>
</feature>
<sequence length="315" mass="36875">MLSRFPLAVLVVFIHSVGDINGSYYHLRDFISHSLLSFVVPAFFIMSGYLFFMNVEDRTISKWYRDKIKKRAKTLLLPYVIWNLITLMLDFLKYVKHSICWINYGDTSLWGVINKTFFDYMPIDLPLWYIRDLIIMVVFSPALYYLLKRVTYLFVVVIGIWYFIGGNFIINPVSLLFFSLGGLLAIRNFNLLLFNTRWQILLAVSLTFGLSVLMFFDFWSGCPKIYAIIMPFVFFNLINYCSSIISVQKKGRALSKYSEIIYYSHYPITLIAAITLVTKIIPDYSLVNYFIIPLLAVMFSVVIKMVYEKIKKQLL</sequence>
<dbReference type="EMBL" id="CBIT010000172">
    <property type="protein sequence ID" value="CDE33293.1"/>
    <property type="molecule type" value="Genomic_DNA"/>
</dbReference>
<keyword evidence="3" id="KW-1003">Cell membrane</keyword>
<feature type="transmembrane region" description="Helical" evidence="7">
    <location>
        <begin position="76"/>
        <end position="95"/>
    </location>
</feature>
<feature type="transmembrane region" description="Helical" evidence="7">
    <location>
        <begin position="34"/>
        <end position="55"/>
    </location>
</feature>
<keyword evidence="5 7" id="KW-1133">Transmembrane helix</keyword>
<dbReference type="GO" id="GO:0009246">
    <property type="term" value="P:enterobacterial common antigen biosynthetic process"/>
    <property type="evidence" value="ECO:0007669"/>
    <property type="project" value="TreeGrafter"/>
</dbReference>
<protein>
    <submittedName>
        <fullName evidence="9">Putative polysaccharide biosynthesis protein</fullName>
    </submittedName>
</protein>
<feature type="domain" description="Acyltransferase 3" evidence="8">
    <location>
        <begin position="7"/>
        <end position="303"/>
    </location>
</feature>
<feature type="transmembrane region" description="Helical" evidence="7">
    <location>
        <begin position="152"/>
        <end position="170"/>
    </location>
</feature>
<dbReference type="InterPro" id="IPR002656">
    <property type="entry name" value="Acyl_transf_3_dom"/>
</dbReference>
<evidence type="ECO:0000256" key="4">
    <source>
        <dbReference type="ARBA" id="ARBA00022692"/>
    </source>
</evidence>
<feature type="transmembrane region" description="Helical" evidence="7">
    <location>
        <begin position="260"/>
        <end position="281"/>
    </location>
</feature>
<evidence type="ECO:0000259" key="8">
    <source>
        <dbReference type="Pfam" id="PF01757"/>
    </source>
</evidence>
<proteinExistence type="inferred from homology"/>
<dbReference type="STRING" id="1263103.BN741_01543"/>
<feature type="transmembrane region" description="Helical" evidence="7">
    <location>
        <begin position="287"/>
        <end position="307"/>
    </location>
</feature>
<evidence type="ECO:0000256" key="2">
    <source>
        <dbReference type="ARBA" id="ARBA00007400"/>
    </source>
</evidence>
<dbReference type="AlphaFoldDB" id="R7H2W2"/>
<evidence type="ECO:0000256" key="5">
    <source>
        <dbReference type="ARBA" id="ARBA00022989"/>
    </source>
</evidence>